<proteinExistence type="predicted"/>
<gene>
    <name evidence="1" type="primary">thiS</name>
    <name evidence="1" type="ORF">JYK00_09445</name>
</gene>
<sequence>MKISVNGKEKVCKASSVKELLEELLLVDKPIVVVLNGNIVSVKDYPEIKLSENDKVEIITVVGGG</sequence>
<organism evidence="1 2">
    <name type="scientific">Thermosipho ferrireducens</name>
    <dbReference type="NCBI Taxonomy" id="2571116"/>
    <lineage>
        <taxon>Bacteria</taxon>
        <taxon>Thermotogati</taxon>
        <taxon>Thermotogota</taxon>
        <taxon>Thermotogae</taxon>
        <taxon>Thermotogales</taxon>
        <taxon>Fervidobacteriaceae</taxon>
        <taxon>Thermosipho</taxon>
    </lineage>
</organism>
<reference evidence="1 2" key="1">
    <citation type="submission" date="2021-03" db="EMBL/GenBank/DDBJ databases">
        <title>Thermosipho ferrireducens sp.nov., an anaerobic thermophilic iron-reducing bacterium isolated from a deep-sea hydrothermal sulfide deposits.</title>
        <authorList>
            <person name="Zeng X."/>
            <person name="Chen Y."/>
            <person name="Shao Z."/>
        </authorList>
    </citation>
    <scope>NUCLEOTIDE SEQUENCE [LARGE SCALE GENOMIC DNA]</scope>
    <source>
        <strain evidence="1 2">JL129W03</strain>
    </source>
</reference>
<dbReference type="Proteomes" id="UP000671862">
    <property type="component" value="Chromosome"/>
</dbReference>
<dbReference type="NCBIfam" id="TIGR01683">
    <property type="entry name" value="thiS"/>
    <property type="match status" value="1"/>
</dbReference>
<dbReference type="Pfam" id="PF02597">
    <property type="entry name" value="ThiS"/>
    <property type="match status" value="1"/>
</dbReference>
<dbReference type="InterPro" id="IPR010035">
    <property type="entry name" value="Thi_S"/>
</dbReference>
<dbReference type="SUPFAM" id="SSF54285">
    <property type="entry name" value="MoaD/ThiS"/>
    <property type="match status" value="1"/>
</dbReference>
<keyword evidence="2" id="KW-1185">Reference proteome</keyword>
<dbReference type="CDD" id="cd00565">
    <property type="entry name" value="Ubl_ThiS"/>
    <property type="match status" value="1"/>
</dbReference>
<name>A0ABX7S7V2_9BACT</name>
<dbReference type="RefSeq" id="WP_207566647.1">
    <property type="nucleotide sequence ID" value="NZ_CP071446.1"/>
</dbReference>
<accession>A0ABX7S7V2</accession>
<evidence type="ECO:0000313" key="2">
    <source>
        <dbReference type="Proteomes" id="UP000671862"/>
    </source>
</evidence>
<dbReference type="PANTHER" id="PTHR34472">
    <property type="entry name" value="SULFUR CARRIER PROTEIN THIS"/>
    <property type="match status" value="1"/>
</dbReference>
<dbReference type="Gene3D" id="3.10.20.30">
    <property type="match status" value="1"/>
</dbReference>
<evidence type="ECO:0000313" key="1">
    <source>
        <dbReference type="EMBL" id="QTA37926.1"/>
    </source>
</evidence>
<protein>
    <submittedName>
        <fullName evidence="1">Sulfur carrier protein ThiS</fullName>
    </submittedName>
</protein>
<dbReference type="InterPro" id="IPR012675">
    <property type="entry name" value="Beta-grasp_dom_sf"/>
</dbReference>
<dbReference type="InterPro" id="IPR003749">
    <property type="entry name" value="ThiS/MoaD-like"/>
</dbReference>
<dbReference type="EMBL" id="CP071446">
    <property type="protein sequence ID" value="QTA37926.1"/>
    <property type="molecule type" value="Genomic_DNA"/>
</dbReference>
<dbReference type="PANTHER" id="PTHR34472:SF1">
    <property type="entry name" value="SULFUR CARRIER PROTEIN THIS"/>
    <property type="match status" value="1"/>
</dbReference>
<dbReference type="InterPro" id="IPR016155">
    <property type="entry name" value="Mopterin_synth/thiamin_S_b"/>
</dbReference>